<evidence type="ECO:0000259" key="5">
    <source>
        <dbReference type="Pfam" id="PF04542"/>
    </source>
</evidence>
<evidence type="ECO:0000256" key="2">
    <source>
        <dbReference type="ARBA" id="ARBA00023015"/>
    </source>
</evidence>
<dbReference type="RefSeq" id="WP_314512590.1">
    <property type="nucleotide sequence ID" value="NZ_JASJOU010000005.1"/>
</dbReference>
<dbReference type="GO" id="GO:0016987">
    <property type="term" value="F:sigma factor activity"/>
    <property type="evidence" value="ECO:0007669"/>
    <property type="project" value="UniProtKB-KW"/>
</dbReference>
<name>A0AAE3R841_9BACT</name>
<dbReference type="InterPro" id="IPR039425">
    <property type="entry name" value="RNA_pol_sigma-70-like"/>
</dbReference>
<dbReference type="InterPro" id="IPR013249">
    <property type="entry name" value="RNA_pol_sigma70_r4_t2"/>
</dbReference>
<accession>A0AAE3R841</accession>
<keyword evidence="4" id="KW-0804">Transcription</keyword>
<evidence type="ECO:0000313" key="8">
    <source>
        <dbReference type="Proteomes" id="UP001232063"/>
    </source>
</evidence>
<evidence type="ECO:0000256" key="1">
    <source>
        <dbReference type="ARBA" id="ARBA00010641"/>
    </source>
</evidence>
<dbReference type="EMBL" id="JASJOU010000005">
    <property type="protein sequence ID" value="MDJ1502508.1"/>
    <property type="molecule type" value="Genomic_DNA"/>
</dbReference>
<sequence>MKDKRDVYKDRILPFKESDLSLWNRFRSGDREAFSTIYRLYVSALYNYGMKLSRDKEQVKDAVQDLFIELWKNHSTIGETTNIKYYLYKCIRRKIIRNIEQSAKFLPDTSFTTENNYNPVSSPEDLLIDIQSVDQKKVYLNKALTHLTQRQREALFLKYYDSLSNSEIASLMAVNEQSVYNLVYQGLQLLRKFFPVEVLLFFCLLSF</sequence>
<comment type="caution">
    <text evidence="7">The sequence shown here is derived from an EMBL/GenBank/DDBJ whole genome shotgun (WGS) entry which is preliminary data.</text>
</comment>
<evidence type="ECO:0000259" key="6">
    <source>
        <dbReference type="Pfam" id="PF08281"/>
    </source>
</evidence>
<keyword evidence="8" id="KW-1185">Reference proteome</keyword>
<dbReference type="GO" id="GO:0003677">
    <property type="term" value="F:DNA binding"/>
    <property type="evidence" value="ECO:0007669"/>
    <property type="project" value="InterPro"/>
</dbReference>
<dbReference type="Pfam" id="PF04542">
    <property type="entry name" value="Sigma70_r2"/>
    <property type="match status" value="1"/>
</dbReference>
<protein>
    <submittedName>
        <fullName evidence="7">Sigma-70 family RNA polymerase sigma factor</fullName>
    </submittedName>
</protein>
<dbReference type="AlphaFoldDB" id="A0AAE3R841"/>
<feature type="domain" description="RNA polymerase sigma-70 region 2" evidence="5">
    <location>
        <begin position="37"/>
        <end position="102"/>
    </location>
</feature>
<organism evidence="7 8">
    <name type="scientific">Xanthocytophaga agilis</name>
    <dbReference type="NCBI Taxonomy" id="3048010"/>
    <lineage>
        <taxon>Bacteria</taxon>
        <taxon>Pseudomonadati</taxon>
        <taxon>Bacteroidota</taxon>
        <taxon>Cytophagia</taxon>
        <taxon>Cytophagales</taxon>
        <taxon>Rhodocytophagaceae</taxon>
        <taxon>Xanthocytophaga</taxon>
    </lineage>
</organism>
<dbReference type="SUPFAM" id="SSF88659">
    <property type="entry name" value="Sigma3 and sigma4 domains of RNA polymerase sigma factors"/>
    <property type="match status" value="1"/>
</dbReference>
<feature type="domain" description="RNA polymerase sigma factor 70 region 4 type 2" evidence="6">
    <location>
        <begin position="139"/>
        <end position="190"/>
    </location>
</feature>
<dbReference type="SUPFAM" id="SSF88946">
    <property type="entry name" value="Sigma2 domain of RNA polymerase sigma factors"/>
    <property type="match status" value="1"/>
</dbReference>
<evidence type="ECO:0000256" key="3">
    <source>
        <dbReference type="ARBA" id="ARBA00023082"/>
    </source>
</evidence>
<dbReference type="Gene3D" id="1.10.1740.10">
    <property type="match status" value="1"/>
</dbReference>
<dbReference type="Gene3D" id="1.10.10.10">
    <property type="entry name" value="Winged helix-like DNA-binding domain superfamily/Winged helix DNA-binding domain"/>
    <property type="match status" value="1"/>
</dbReference>
<evidence type="ECO:0000256" key="4">
    <source>
        <dbReference type="ARBA" id="ARBA00023163"/>
    </source>
</evidence>
<dbReference type="InterPro" id="IPR013325">
    <property type="entry name" value="RNA_pol_sigma_r2"/>
</dbReference>
<reference evidence="7" key="1">
    <citation type="submission" date="2023-05" db="EMBL/GenBank/DDBJ databases">
        <authorList>
            <person name="Zhang X."/>
        </authorList>
    </citation>
    <scope>NUCLEOTIDE SEQUENCE</scope>
    <source>
        <strain evidence="7">BD1B2-1</strain>
    </source>
</reference>
<dbReference type="Pfam" id="PF08281">
    <property type="entry name" value="Sigma70_r4_2"/>
    <property type="match status" value="1"/>
</dbReference>
<dbReference type="PANTHER" id="PTHR43133:SF46">
    <property type="entry name" value="RNA POLYMERASE SIGMA-70 FACTOR ECF SUBFAMILY"/>
    <property type="match status" value="1"/>
</dbReference>
<comment type="similarity">
    <text evidence="1">Belongs to the sigma-70 factor family. ECF subfamily.</text>
</comment>
<dbReference type="GO" id="GO:0006352">
    <property type="term" value="P:DNA-templated transcription initiation"/>
    <property type="evidence" value="ECO:0007669"/>
    <property type="project" value="InterPro"/>
</dbReference>
<dbReference type="InterPro" id="IPR007627">
    <property type="entry name" value="RNA_pol_sigma70_r2"/>
</dbReference>
<proteinExistence type="inferred from homology"/>
<dbReference type="InterPro" id="IPR036388">
    <property type="entry name" value="WH-like_DNA-bd_sf"/>
</dbReference>
<dbReference type="InterPro" id="IPR014284">
    <property type="entry name" value="RNA_pol_sigma-70_dom"/>
</dbReference>
<dbReference type="NCBIfam" id="TIGR02937">
    <property type="entry name" value="sigma70-ECF"/>
    <property type="match status" value="1"/>
</dbReference>
<keyword evidence="3" id="KW-0731">Sigma factor</keyword>
<dbReference type="Proteomes" id="UP001232063">
    <property type="component" value="Unassembled WGS sequence"/>
</dbReference>
<keyword evidence="2" id="KW-0805">Transcription regulation</keyword>
<dbReference type="PANTHER" id="PTHR43133">
    <property type="entry name" value="RNA POLYMERASE ECF-TYPE SIGMA FACTO"/>
    <property type="match status" value="1"/>
</dbReference>
<gene>
    <name evidence="7" type="ORF">QNI22_17705</name>
</gene>
<evidence type="ECO:0000313" key="7">
    <source>
        <dbReference type="EMBL" id="MDJ1502508.1"/>
    </source>
</evidence>
<dbReference type="InterPro" id="IPR013324">
    <property type="entry name" value="RNA_pol_sigma_r3/r4-like"/>
</dbReference>